<name>A0ABT2U3B3_9FIRM</name>
<accession>A0ABT2U3B3</accession>
<dbReference type="RefSeq" id="WP_147573899.1">
    <property type="nucleotide sequence ID" value="NZ_JAOQJE010000004.1"/>
</dbReference>
<evidence type="ECO:0000313" key="2">
    <source>
        <dbReference type="Proteomes" id="UP001652397"/>
    </source>
</evidence>
<evidence type="ECO:0008006" key="3">
    <source>
        <dbReference type="Google" id="ProtNLM"/>
    </source>
</evidence>
<evidence type="ECO:0000313" key="1">
    <source>
        <dbReference type="EMBL" id="MCU6788576.1"/>
    </source>
</evidence>
<organism evidence="1 2">
    <name type="scientific">Agathobaculum ammoniilyticum</name>
    <dbReference type="NCBI Taxonomy" id="2981778"/>
    <lineage>
        <taxon>Bacteria</taxon>
        <taxon>Bacillati</taxon>
        <taxon>Bacillota</taxon>
        <taxon>Clostridia</taxon>
        <taxon>Eubacteriales</taxon>
        <taxon>Butyricicoccaceae</taxon>
        <taxon>Agathobaculum</taxon>
    </lineage>
</organism>
<sequence>MARPIDAYTLNNDLVSWYNDTEDETEKSVLRRVMQRVVQAPTLTPPNEWVNRARALDELYTKLQIITGFTVEQLIEIFAAGYTLEKPDYSKSFEEIASLAETTPPNEPLTCEGCYYIKNDDYPPCAWCIRSKVNEDYYRRPPEGEA</sequence>
<proteinExistence type="predicted"/>
<gene>
    <name evidence="1" type="ORF">OCV66_05655</name>
</gene>
<dbReference type="Proteomes" id="UP001652397">
    <property type="component" value="Unassembled WGS sequence"/>
</dbReference>
<comment type="caution">
    <text evidence="1">The sequence shown here is derived from an EMBL/GenBank/DDBJ whole genome shotgun (WGS) entry which is preliminary data.</text>
</comment>
<keyword evidence="2" id="KW-1185">Reference proteome</keyword>
<dbReference type="EMBL" id="JAOQJE010000004">
    <property type="protein sequence ID" value="MCU6788576.1"/>
    <property type="molecule type" value="Genomic_DNA"/>
</dbReference>
<protein>
    <recommendedName>
        <fullName evidence="3">Cysteine-rich CPCC domain-containing protein</fullName>
    </recommendedName>
</protein>
<reference evidence="1 2" key="1">
    <citation type="journal article" date="2021" name="ISME Commun">
        <title>Automated analysis of genomic sequences facilitates high-throughput and comprehensive description of bacteria.</title>
        <authorList>
            <person name="Hitch T.C.A."/>
        </authorList>
    </citation>
    <scope>NUCLEOTIDE SEQUENCE [LARGE SCALE GENOMIC DNA]</scope>
    <source>
        <strain evidence="1 2">Sanger_34</strain>
    </source>
</reference>